<sequence length="58" mass="6651">MHKEIGEFKPDLLILDIYLAGLDGREICKNLRQHPETNNFPILLTSTVPAFWLSINLT</sequence>
<dbReference type="PROSITE" id="PS50110">
    <property type="entry name" value="RESPONSE_REGULATORY"/>
    <property type="match status" value="1"/>
</dbReference>
<protein>
    <submittedName>
        <fullName evidence="3">Response regulator</fullName>
    </submittedName>
</protein>
<dbReference type="GO" id="GO:0000160">
    <property type="term" value="P:phosphorelay signal transduction system"/>
    <property type="evidence" value="ECO:0007669"/>
    <property type="project" value="InterPro"/>
</dbReference>
<dbReference type="Proteomes" id="UP000326903">
    <property type="component" value="Unassembled WGS sequence"/>
</dbReference>
<proteinExistence type="predicted"/>
<organism evidence="3 4">
    <name type="scientific">Ginsengibacter hankyongi</name>
    <dbReference type="NCBI Taxonomy" id="2607284"/>
    <lineage>
        <taxon>Bacteria</taxon>
        <taxon>Pseudomonadati</taxon>
        <taxon>Bacteroidota</taxon>
        <taxon>Chitinophagia</taxon>
        <taxon>Chitinophagales</taxon>
        <taxon>Chitinophagaceae</taxon>
        <taxon>Ginsengibacter</taxon>
    </lineage>
</organism>
<keyword evidence="4" id="KW-1185">Reference proteome</keyword>
<dbReference type="EMBL" id="VYQF01000003">
    <property type="protein sequence ID" value="KAA9038755.1"/>
    <property type="molecule type" value="Genomic_DNA"/>
</dbReference>
<dbReference type="InterPro" id="IPR011006">
    <property type="entry name" value="CheY-like_superfamily"/>
</dbReference>
<evidence type="ECO:0000256" key="1">
    <source>
        <dbReference type="PROSITE-ProRule" id="PRU00169"/>
    </source>
</evidence>
<dbReference type="Gene3D" id="3.40.50.2300">
    <property type="match status" value="1"/>
</dbReference>
<reference evidence="3 4" key="1">
    <citation type="submission" date="2019-09" db="EMBL/GenBank/DDBJ databases">
        <title>Draft genome sequence of Ginsengibacter sp. BR5-29.</title>
        <authorList>
            <person name="Im W.-T."/>
        </authorList>
    </citation>
    <scope>NUCLEOTIDE SEQUENCE [LARGE SCALE GENOMIC DNA]</scope>
    <source>
        <strain evidence="3 4">BR5-29</strain>
    </source>
</reference>
<dbReference type="InterPro" id="IPR001789">
    <property type="entry name" value="Sig_transdc_resp-reg_receiver"/>
</dbReference>
<evidence type="ECO:0000259" key="2">
    <source>
        <dbReference type="PROSITE" id="PS50110"/>
    </source>
</evidence>
<comment type="caution">
    <text evidence="3">The sequence shown here is derived from an EMBL/GenBank/DDBJ whole genome shotgun (WGS) entry which is preliminary data.</text>
</comment>
<evidence type="ECO:0000313" key="3">
    <source>
        <dbReference type="EMBL" id="KAA9038755.1"/>
    </source>
</evidence>
<evidence type="ECO:0000313" key="4">
    <source>
        <dbReference type="Proteomes" id="UP000326903"/>
    </source>
</evidence>
<accession>A0A5J5IK30</accession>
<dbReference type="AlphaFoldDB" id="A0A5J5IK30"/>
<feature type="domain" description="Response regulatory" evidence="2">
    <location>
        <begin position="1"/>
        <end position="58"/>
    </location>
</feature>
<dbReference type="SUPFAM" id="SSF52172">
    <property type="entry name" value="CheY-like"/>
    <property type="match status" value="1"/>
</dbReference>
<name>A0A5J5IK30_9BACT</name>
<gene>
    <name evidence="3" type="ORF">FW778_12340</name>
</gene>
<feature type="modified residue" description="4-aspartylphosphate" evidence="1">
    <location>
        <position position="16"/>
    </location>
</feature>
<keyword evidence="1" id="KW-0597">Phosphoprotein</keyword>